<feature type="transmembrane region" description="Helical" evidence="1">
    <location>
        <begin position="61"/>
        <end position="81"/>
    </location>
</feature>
<evidence type="ECO:0000256" key="1">
    <source>
        <dbReference type="SAM" id="Phobius"/>
    </source>
</evidence>
<organism evidence="3">
    <name type="scientific">marine metagenome</name>
    <dbReference type="NCBI Taxonomy" id="408172"/>
    <lineage>
        <taxon>unclassified sequences</taxon>
        <taxon>metagenomes</taxon>
        <taxon>ecological metagenomes</taxon>
    </lineage>
</organism>
<feature type="transmembrane region" description="Helical" evidence="1">
    <location>
        <begin position="335"/>
        <end position="354"/>
    </location>
</feature>
<feature type="transmembrane region" description="Helical" evidence="1">
    <location>
        <begin position="102"/>
        <end position="128"/>
    </location>
</feature>
<gene>
    <name evidence="3" type="ORF">METZ01_LOCUS83926</name>
</gene>
<keyword evidence="1" id="KW-0812">Transmembrane</keyword>
<keyword evidence="1" id="KW-0472">Membrane</keyword>
<dbReference type="Pfam" id="PF07670">
    <property type="entry name" value="Gate"/>
    <property type="match status" value="1"/>
</dbReference>
<feature type="transmembrane region" description="Helical" evidence="1">
    <location>
        <begin position="148"/>
        <end position="172"/>
    </location>
</feature>
<feature type="transmembrane region" description="Helical" evidence="1">
    <location>
        <begin position="193"/>
        <end position="214"/>
    </location>
</feature>
<dbReference type="AlphaFoldDB" id="A0A381USB8"/>
<accession>A0A381USB8</accession>
<feature type="non-terminal residue" evidence="3">
    <location>
        <position position="371"/>
    </location>
</feature>
<feature type="domain" description="Nucleoside transporter/FeoB GTPase Gate" evidence="2">
    <location>
        <begin position="151"/>
        <end position="249"/>
    </location>
</feature>
<evidence type="ECO:0000259" key="2">
    <source>
        <dbReference type="Pfam" id="PF07670"/>
    </source>
</evidence>
<reference evidence="3" key="1">
    <citation type="submission" date="2018-05" db="EMBL/GenBank/DDBJ databases">
        <authorList>
            <person name="Lanie J.A."/>
            <person name="Ng W.-L."/>
            <person name="Kazmierczak K.M."/>
            <person name="Andrzejewski T.M."/>
            <person name="Davidsen T.M."/>
            <person name="Wayne K.J."/>
            <person name="Tettelin H."/>
            <person name="Glass J.I."/>
            <person name="Rusch D."/>
            <person name="Podicherti R."/>
            <person name="Tsui H.-C.T."/>
            <person name="Winkler M.E."/>
        </authorList>
    </citation>
    <scope>NUCLEOTIDE SEQUENCE</scope>
</reference>
<dbReference type="EMBL" id="UINC01007039">
    <property type="protein sequence ID" value="SVA31072.1"/>
    <property type="molecule type" value="Genomic_DNA"/>
</dbReference>
<evidence type="ECO:0000313" key="3">
    <source>
        <dbReference type="EMBL" id="SVA31072.1"/>
    </source>
</evidence>
<keyword evidence="1" id="KW-1133">Transmembrane helix</keyword>
<proteinExistence type="predicted"/>
<feature type="transmembrane region" description="Helical" evidence="1">
    <location>
        <begin position="20"/>
        <end position="41"/>
    </location>
</feature>
<feature type="transmembrane region" description="Helical" evidence="1">
    <location>
        <begin position="255"/>
        <end position="275"/>
    </location>
</feature>
<protein>
    <recommendedName>
        <fullName evidence="2">Nucleoside transporter/FeoB GTPase Gate domain-containing protein</fullName>
    </recommendedName>
</protein>
<feature type="transmembrane region" description="Helical" evidence="1">
    <location>
        <begin position="226"/>
        <end position="248"/>
    </location>
</feature>
<dbReference type="InterPro" id="IPR011642">
    <property type="entry name" value="Gate_dom"/>
</dbReference>
<name>A0A381USB8_9ZZZZ</name>
<sequence length="371" mass="40685">MLDTKSEAQSLRPAFQLIDYARFVIPSVIGVTALLLPIPFRDSINIGMGILSTLIQETLDASLPLLATVVIFISMLVTVVMQAMAKRVGFSTIISQFAKRPVWSLFVVGRVALVSRITAALASGAVLLQIGPAWLVSDTTGGVILNNLIPVLLVIFFIAPFLLPLLTDFGLMELVGTLLRKIFRPLFRLPGRAAIDALASWMGAAPVGVVITTQQYEQGYYTDREAATIATTFSVVSVAFAFVIIEFIGLVHLFLPYYGTVLVAGVMAAIVMPRIPPLSRKSDNYYAPIGKQLAEESPRTRSLLSWGLELAILRARRAPAWPVILRRAWINVLDIWFTLLPLIMTIGTLALVLAEHTPIFRWAALPFVPFL</sequence>